<evidence type="ECO:0000313" key="2">
    <source>
        <dbReference type="EMBL" id="CAB4610369.1"/>
    </source>
</evidence>
<keyword evidence="1" id="KW-0812">Transmembrane</keyword>
<proteinExistence type="predicted"/>
<gene>
    <name evidence="2" type="ORF">UFOPK1852_00644</name>
</gene>
<feature type="transmembrane region" description="Helical" evidence="1">
    <location>
        <begin position="44"/>
        <end position="65"/>
    </location>
</feature>
<dbReference type="AlphaFoldDB" id="A0A6J6HEJ9"/>
<keyword evidence="1" id="KW-0472">Membrane</keyword>
<organism evidence="2">
    <name type="scientific">freshwater metagenome</name>
    <dbReference type="NCBI Taxonomy" id="449393"/>
    <lineage>
        <taxon>unclassified sequences</taxon>
        <taxon>metagenomes</taxon>
        <taxon>ecological metagenomes</taxon>
    </lineage>
</organism>
<accession>A0A6J6HEJ9</accession>
<evidence type="ECO:0000256" key="1">
    <source>
        <dbReference type="SAM" id="Phobius"/>
    </source>
</evidence>
<reference evidence="2" key="1">
    <citation type="submission" date="2020-05" db="EMBL/GenBank/DDBJ databases">
        <authorList>
            <person name="Chiriac C."/>
            <person name="Salcher M."/>
            <person name="Ghai R."/>
            <person name="Kavagutti S V."/>
        </authorList>
    </citation>
    <scope>NUCLEOTIDE SEQUENCE</scope>
</reference>
<feature type="transmembrane region" description="Helical" evidence="1">
    <location>
        <begin position="118"/>
        <end position="136"/>
    </location>
</feature>
<dbReference type="EMBL" id="CAEZUS010000085">
    <property type="protein sequence ID" value="CAB4610369.1"/>
    <property type="molecule type" value="Genomic_DNA"/>
</dbReference>
<feature type="transmembrane region" description="Helical" evidence="1">
    <location>
        <begin position="276"/>
        <end position="292"/>
    </location>
</feature>
<feature type="transmembrane region" description="Helical" evidence="1">
    <location>
        <begin position="245"/>
        <end position="264"/>
    </location>
</feature>
<feature type="transmembrane region" description="Helical" evidence="1">
    <location>
        <begin position="330"/>
        <end position="352"/>
    </location>
</feature>
<sequence>MPESSSLDIRNIWQLTNSGFVLYSPVSILAYPVSILVVNPNSSALTLTFVGFLITLITFLPYLIFTKLVKKIKTSRATTKIAIFLLIISLSGALRGLVFYSADDYLGLIQPSSLFDRILASMFTTLFWLSASNMIINISRNFKLTYQSALNQFLQTHVRDLNQSNKLNTKDSEILLFENDLSKSLSQLLGNSDSEMFRKVSQDLTSLINEQLRPLSRRIWLRSLSEYPVINYKGLLRDSVRLLDFSKVGFLIIMSVLALLNNLFLRDIGESLDRSLSYLFITFLLMFGFNILQKRKNRNWLNYLFLVVIAFIPIFASELFVDVLGYQSNYLAALLITPVPTAVVIVLSLFNLTQKDRFFLLSLLETNSEVLYDQMAAGVDLDQRQIASYLHNSFQSELLALSAQLASAAISGDKEMTSSALQRASAVATRSLSEDLARLKEQPLDRLASVISSWKNILDIKIDIDEELLHKKCNNTIFTQTVEEIASNAFRHDKATSLLITACPGDLGTRVFFQSNGSQPISKSEGMGHSWLNQVSLMPYSIEKNEIGTLVVVEI</sequence>
<feature type="transmembrane region" description="Helical" evidence="1">
    <location>
        <begin position="77"/>
        <end position="98"/>
    </location>
</feature>
<feature type="transmembrane region" description="Helical" evidence="1">
    <location>
        <begin position="304"/>
        <end position="324"/>
    </location>
</feature>
<feature type="transmembrane region" description="Helical" evidence="1">
    <location>
        <begin position="20"/>
        <end position="38"/>
    </location>
</feature>
<protein>
    <submittedName>
        <fullName evidence="2">Unannotated protein</fullName>
    </submittedName>
</protein>
<keyword evidence="1" id="KW-1133">Transmembrane helix</keyword>
<name>A0A6J6HEJ9_9ZZZZ</name>